<dbReference type="OrthoDB" id="3482942at2"/>
<gene>
    <name evidence="2" type="ORF">E1261_17050</name>
</gene>
<evidence type="ECO:0008006" key="4">
    <source>
        <dbReference type="Google" id="ProtNLM"/>
    </source>
</evidence>
<dbReference type="AlphaFoldDB" id="A0A4R4Q1S7"/>
<dbReference type="RefSeq" id="WP_132407799.1">
    <property type="nucleotide sequence ID" value="NZ_SMKA01000068.1"/>
</dbReference>
<keyword evidence="3" id="KW-1185">Reference proteome</keyword>
<comment type="caution">
    <text evidence="2">The sequence shown here is derived from an EMBL/GenBank/DDBJ whole genome shotgun (WGS) entry which is preliminary data.</text>
</comment>
<dbReference type="Proteomes" id="UP000295075">
    <property type="component" value="Unassembled WGS sequence"/>
</dbReference>
<evidence type="ECO:0000313" key="2">
    <source>
        <dbReference type="EMBL" id="TDC28907.1"/>
    </source>
</evidence>
<keyword evidence="1" id="KW-0472">Membrane</keyword>
<sequence length="162" mass="17876">MAPKHAPDNPRARTADRVLTRLGSIVTNVVYPLVAVGFLVFVIADLPDMLRVARDEGIAGTFTVTRTECRSWYEKGGCSTYGDFISTDGTIRQTNVLFENNPGTVGTQIPGQYLREDPPMIYAQGSGQWKFSVAIGLAAVGYLGYCVWRLVWRRPATSELDE</sequence>
<feature type="transmembrane region" description="Helical" evidence="1">
    <location>
        <begin position="129"/>
        <end position="148"/>
    </location>
</feature>
<keyword evidence="1" id="KW-1133">Transmembrane helix</keyword>
<protein>
    <recommendedName>
        <fullName evidence="4">DUF3592 domain-containing protein</fullName>
    </recommendedName>
</protein>
<feature type="transmembrane region" description="Helical" evidence="1">
    <location>
        <begin position="21"/>
        <end position="44"/>
    </location>
</feature>
<evidence type="ECO:0000256" key="1">
    <source>
        <dbReference type="SAM" id="Phobius"/>
    </source>
</evidence>
<evidence type="ECO:0000313" key="3">
    <source>
        <dbReference type="Proteomes" id="UP000295075"/>
    </source>
</evidence>
<name>A0A4R4Q1S7_9ACTN</name>
<proteinExistence type="predicted"/>
<keyword evidence="1" id="KW-0812">Transmembrane</keyword>
<reference evidence="2 3" key="1">
    <citation type="submission" date="2019-03" db="EMBL/GenBank/DDBJ databases">
        <title>Draft genome sequences of novel Actinobacteria.</title>
        <authorList>
            <person name="Sahin N."/>
            <person name="Ay H."/>
            <person name="Saygin H."/>
        </authorList>
    </citation>
    <scope>NUCLEOTIDE SEQUENCE [LARGE SCALE GENOMIC DNA]</scope>
    <source>
        <strain evidence="2 3">JCM 30547</strain>
    </source>
</reference>
<accession>A0A4R4Q1S7</accession>
<dbReference type="EMBL" id="SMKA01000068">
    <property type="protein sequence ID" value="TDC28907.1"/>
    <property type="molecule type" value="Genomic_DNA"/>
</dbReference>
<organism evidence="2 3">
    <name type="scientific">Kribbella albertanoniae</name>
    <dbReference type="NCBI Taxonomy" id="1266829"/>
    <lineage>
        <taxon>Bacteria</taxon>
        <taxon>Bacillati</taxon>
        <taxon>Actinomycetota</taxon>
        <taxon>Actinomycetes</taxon>
        <taxon>Propionibacteriales</taxon>
        <taxon>Kribbellaceae</taxon>
        <taxon>Kribbella</taxon>
    </lineage>
</organism>